<dbReference type="RefSeq" id="WP_149776194.1">
    <property type="nucleotide sequence ID" value="NZ_FQVK01000014.1"/>
</dbReference>
<dbReference type="Proteomes" id="UP000325134">
    <property type="component" value="Unassembled WGS sequence"/>
</dbReference>
<gene>
    <name evidence="1" type="ORF">SAMN05444279_11468</name>
</gene>
<dbReference type="EMBL" id="FQVK01000014">
    <property type="protein sequence ID" value="SHF02163.1"/>
    <property type="molecule type" value="Genomic_DNA"/>
</dbReference>
<accession>A0A1M4Y977</accession>
<sequence length="232" mass="25666">MPIFSEGRVLPVPSRADRNVQKISNGTRESKGSKGHCIGFMVLDGGPGVRVSSESFFEQGFKKILAARPDISDVREQVLFRYGRKNERCHFFDILATKTDGSRIAYTVKPAAKLASGRFVEEMQTIAWWVQKKGFADALRLLSDTHFDRVELHNANLNAALHDCDAEADAVSSRIAEELRGAATLRSLTEQVDLGARGYRALLRLVARGVLAPVTRERINPETLVAWTGARA</sequence>
<reference evidence="1 2" key="1">
    <citation type="submission" date="2016-11" db="EMBL/GenBank/DDBJ databases">
        <authorList>
            <person name="Varghese N."/>
            <person name="Submissions S."/>
        </authorList>
    </citation>
    <scope>NUCLEOTIDE SEQUENCE [LARGE SCALE GENOMIC DNA]</scope>
    <source>
        <strain evidence="1 2">DSM 29341</strain>
    </source>
</reference>
<protein>
    <submittedName>
        <fullName evidence="1">Uncharacterized protein</fullName>
    </submittedName>
</protein>
<organism evidence="1 2">
    <name type="scientific">Ruegeria intermedia</name>
    <dbReference type="NCBI Taxonomy" id="996115"/>
    <lineage>
        <taxon>Bacteria</taxon>
        <taxon>Pseudomonadati</taxon>
        <taxon>Pseudomonadota</taxon>
        <taxon>Alphaproteobacteria</taxon>
        <taxon>Rhodobacterales</taxon>
        <taxon>Roseobacteraceae</taxon>
        <taxon>Ruegeria</taxon>
    </lineage>
</organism>
<proteinExistence type="predicted"/>
<dbReference type="OrthoDB" id="7982727at2"/>
<name>A0A1M4Y977_9RHOB</name>
<dbReference type="AlphaFoldDB" id="A0A1M4Y977"/>
<keyword evidence="2" id="KW-1185">Reference proteome</keyword>
<evidence type="ECO:0000313" key="1">
    <source>
        <dbReference type="EMBL" id="SHF02163.1"/>
    </source>
</evidence>
<evidence type="ECO:0000313" key="2">
    <source>
        <dbReference type="Proteomes" id="UP000325134"/>
    </source>
</evidence>